<evidence type="ECO:0000256" key="4">
    <source>
        <dbReference type="SAM" id="SignalP"/>
    </source>
</evidence>
<dbReference type="PANTHER" id="PTHR30469:SF15">
    <property type="entry name" value="HLYD FAMILY OF SECRETION PROTEINS"/>
    <property type="match status" value="1"/>
</dbReference>
<organism evidence="7 8">
    <name type="scientific">Candidatus Coprenecus stercoravium</name>
    <dbReference type="NCBI Taxonomy" id="2840735"/>
    <lineage>
        <taxon>Bacteria</taxon>
        <taxon>Pseudomonadati</taxon>
        <taxon>Bacteroidota</taxon>
        <taxon>Bacteroidia</taxon>
        <taxon>Bacteroidales</taxon>
        <taxon>Rikenellaceae</taxon>
        <taxon>Rikenellaceae incertae sedis</taxon>
        <taxon>Candidatus Coprenecus</taxon>
    </lineage>
</organism>
<dbReference type="Gene3D" id="2.40.420.20">
    <property type="match status" value="1"/>
</dbReference>
<accession>A0A9D2GSY0</accession>
<keyword evidence="4" id="KW-0732">Signal</keyword>
<dbReference type="AlphaFoldDB" id="A0A9D2GSY0"/>
<evidence type="ECO:0000256" key="1">
    <source>
        <dbReference type="ARBA" id="ARBA00004196"/>
    </source>
</evidence>
<evidence type="ECO:0000313" key="8">
    <source>
        <dbReference type="Proteomes" id="UP000824115"/>
    </source>
</evidence>
<keyword evidence="3" id="KW-0813">Transport</keyword>
<dbReference type="SUPFAM" id="SSF111369">
    <property type="entry name" value="HlyD-like secretion proteins"/>
    <property type="match status" value="1"/>
</dbReference>
<feature type="domain" description="Multidrug resistance protein MdtA-like barrel-sandwich hybrid" evidence="5">
    <location>
        <begin position="65"/>
        <end position="186"/>
    </location>
</feature>
<reference evidence="7" key="1">
    <citation type="journal article" date="2021" name="PeerJ">
        <title>Extensive microbial diversity within the chicken gut microbiome revealed by metagenomics and culture.</title>
        <authorList>
            <person name="Gilroy R."/>
            <person name="Ravi A."/>
            <person name="Getino M."/>
            <person name="Pursley I."/>
            <person name="Horton D.L."/>
            <person name="Alikhan N.F."/>
            <person name="Baker D."/>
            <person name="Gharbi K."/>
            <person name="Hall N."/>
            <person name="Watson M."/>
            <person name="Adriaenssens E.M."/>
            <person name="Foster-Nyarko E."/>
            <person name="Jarju S."/>
            <person name="Secka A."/>
            <person name="Antonio M."/>
            <person name="Oren A."/>
            <person name="Chaudhuri R.R."/>
            <person name="La Ragione R."/>
            <person name="Hildebrand F."/>
            <person name="Pallen M.J."/>
        </authorList>
    </citation>
    <scope>NUCLEOTIDE SEQUENCE</scope>
    <source>
        <strain evidence="7">Gambia16-554</strain>
    </source>
</reference>
<proteinExistence type="inferred from homology"/>
<comment type="similarity">
    <text evidence="2">Belongs to the membrane fusion protein (MFP) (TC 8.A.1) family.</text>
</comment>
<dbReference type="EMBL" id="DXAW01000131">
    <property type="protein sequence ID" value="HIZ86379.1"/>
    <property type="molecule type" value="Genomic_DNA"/>
</dbReference>
<feature type="chain" id="PRO_5038449872" evidence="4">
    <location>
        <begin position="23"/>
        <end position="362"/>
    </location>
</feature>
<evidence type="ECO:0000313" key="7">
    <source>
        <dbReference type="EMBL" id="HIZ86379.1"/>
    </source>
</evidence>
<reference evidence="7" key="2">
    <citation type="submission" date="2021-04" db="EMBL/GenBank/DDBJ databases">
        <authorList>
            <person name="Gilroy R."/>
        </authorList>
    </citation>
    <scope>NUCLEOTIDE SEQUENCE</scope>
    <source>
        <strain evidence="7">Gambia16-554</strain>
    </source>
</reference>
<dbReference type="PROSITE" id="PS51257">
    <property type="entry name" value="PROKAR_LIPOPROTEIN"/>
    <property type="match status" value="1"/>
</dbReference>
<dbReference type="Gene3D" id="2.40.50.100">
    <property type="match status" value="1"/>
</dbReference>
<evidence type="ECO:0000259" key="6">
    <source>
        <dbReference type="Pfam" id="PF25967"/>
    </source>
</evidence>
<dbReference type="GO" id="GO:1990281">
    <property type="term" value="C:efflux pump complex"/>
    <property type="evidence" value="ECO:0007669"/>
    <property type="project" value="TreeGrafter"/>
</dbReference>
<dbReference type="Pfam" id="PF25917">
    <property type="entry name" value="BSH_RND"/>
    <property type="match status" value="1"/>
</dbReference>
<dbReference type="Gene3D" id="2.40.30.170">
    <property type="match status" value="1"/>
</dbReference>
<gene>
    <name evidence="7" type="ORF">IAC04_07805</name>
</gene>
<dbReference type="PANTHER" id="PTHR30469">
    <property type="entry name" value="MULTIDRUG RESISTANCE PROTEIN MDTA"/>
    <property type="match status" value="1"/>
</dbReference>
<dbReference type="GO" id="GO:0015562">
    <property type="term" value="F:efflux transmembrane transporter activity"/>
    <property type="evidence" value="ECO:0007669"/>
    <property type="project" value="TreeGrafter"/>
</dbReference>
<evidence type="ECO:0000256" key="3">
    <source>
        <dbReference type="ARBA" id="ARBA00022448"/>
    </source>
</evidence>
<dbReference type="Proteomes" id="UP000824115">
    <property type="component" value="Unassembled WGS sequence"/>
</dbReference>
<dbReference type="NCBIfam" id="TIGR01730">
    <property type="entry name" value="RND_mfp"/>
    <property type="match status" value="1"/>
</dbReference>
<protein>
    <submittedName>
        <fullName evidence="7">Efflux RND transporter periplasmic adaptor subunit</fullName>
    </submittedName>
</protein>
<dbReference type="InterPro" id="IPR058625">
    <property type="entry name" value="MdtA-like_BSH"/>
</dbReference>
<dbReference type="Pfam" id="PF25967">
    <property type="entry name" value="RND-MFP_C"/>
    <property type="match status" value="1"/>
</dbReference>
<sequence>MRRALNAIAVTAAAAFFTVAMQGCRVNGASGQKAETVPNVRTSVAQSIGGTRIMTYPGRIQPARDVNLSFRVAGPIAAIHFREGRHVHKGDTLAEIEERDYALQLAATTAKYEQVKAEAGRVIELSDRGSATQNDYDKARYGLEQAAALYHAHQNALNDTKMTAPFDGYVQQVLFEAGETVGAGMPVISLISDGAPIVRVDIPAADFANIDKAVRCWCAVDTYPGRTFELQLIDITKKANLNQLFTARYALTPNADGTMPSPGISTSVCIEYLADGNATVSIPATALFEESGESCVWLLDSDGTVTKRTVITDNIDRNGNARIISGIHAGDTVVSAGVHSLKDGAQVKVLPGKSATNPGNLL</sequence>
<evidence type="ECO:0000259" key="5">
    <source>
        <dbReference type="Pfam" id="PF25917"/>
    </source>
</evidence>
<dbReference type="InterPro" id="IPR006143">
    <property type="entry name" value="RND_pump_MFP"/>
</dbReference>
<dbReference type="Gene3D" id="1.10.287.470">
    <property type="entry name" value="Helix hairpin bin"/>
    <property type="match status" value="1"/>
</dbReference>
<feature type="domain" description="Multidrug resistance protein MdtA-like C-terminal permuted SH3" evidence="6">
    <location>
        <begin position="280"/>
        <end position="337"/>
    </location>
</feature>
<comment type="subcellular location">
    <subcellularLocation>
        <location evidence="1">Cell envelope</location>
    </subcellularLocation>
</comment>
<feature type="signal peptide" evidence="4">
    <location>
        <begin position="1"/>
        <end position="22"/>
    </location>
</feature>
<evidence type="ECO:0000256" key="2">
    <source>
        <dbReference type="ARBA" id="ARBA00009477"/>
    </source>
</evidence>
<dbReference type="InterPro" id="IPR058627">
    <property type="entry name" value="MdtA-like_C"/>
</dbReference>
<comment type="caution">
    <text evidence="7">The sequence shown here is derived from an EMBL/GenBank/DDBJ whole genome shotgun (WGS) entry which is preliminary data.</text>
</comment>
<name>A0A9D2GSY0_9BACT</name>